<dbReference type="Proteomes" id="UP000193144">
    <property type="component" value="Unassembled WGS sequence"/>
</dbReference>
<dbReference type="OrthoDB" id="3760848at2759"/>
<dbReference type="AlphaFoldDB" id="A0A1Y1ZRG3"/>
<organism evidence="3 4">
    <name type="scientific">Clohesyomyces aquaticus</name>
    <dbReference type="NCBI Taxonomy" id="1231657"/>
    <lineage>
        <taxon>Eukaryota</taxon>
        <taxon>Fungi</taxon>
        <taxon>Dikarya</taxon>
        <taxon>Ascomycota</taxon>
        <taxon>Pezizomycotina</taxon>
        <taxon>Dothideomycetes</taxon>
        <taxon>Pleosporomycetidae</taxon>
        <taxon>Pleosporales</taxon>
        <taxon>Lindgomycetaceae</taxon>
        <taxon>Clohesyomyces</taxon>
    </lineage>
</organism>
<dbReference type="InterPro" id="IPR002035">
    <property type="entry name" value="VWF_A"/>
</dbReference>
<accession>A0A1Y1ZRG3</accession>
<gene>
    <name evidence="3" type="ORF">BCR34DRAFT_586904</name>
</gene>
<name>A0A1Y1ZRG3_9PLEO</name>
<feature type="region of interest" description="Disordered" evidence="1">
    <location>
        <begin position="127"/>
        <end position="198"/>
    </location>
</feature>
<comment type="caution">
    <text evidence="3">The sequence shown here is derived from an EMBL/GenBank/DDBJ whole genome shotgun (WGS) entry which is preliminary data.</text>
</comment>
<sequence>MPSSFAAGNGLINNSVAFSDLTSRQAKIMAGTAGGMNLSHHAFLIPSPLRIQKRNQRAAIHSVRPERTCSAESIGSAVTRALEDISTIGWHAPLGSQREPALHGPYMPASWDPRTVSLSRAPSYEPLRIRKTRCSQSTTSGSSGQHAWTSGSRLTSQTTSTSRDTSFGPYQKSFSQSRTATRGSSMSQKVSSNFDPSWSLASNVLGETRRRSEELNANVGLISLPSHRAMSPNELETYGPRSNLGEDTSSVPNSPFTRPSSPALSSTPIIWSPTEYRSSESNSYQRSEARLALQDIREELKNEADELVNPKEIKRQPSLVSIFKRHPSRKHPLELPKRASSESNANNRSFARRRTSIFQRQGRDRPDKHGKINIHDLTSIVTLEEAASFTNILNSVSSSDAVATGSSISILTTGLETQVKKFKLQLREKKPAPSEAAHLPVTTSLDVRLFPEAWLLQSSGGTVSFRFSIAVEATLHNPRLLSPNGIDLVFVIDNAYYAPEPSFLRAKTAILAALDHLNQNDRIAVYTTHKTTPQAKEIFLPNELCPLQSLKRPNLREKIAELQFHERQRPEGTLHRALVTLAKSFRQTTNPDPRNGQRDGANRAHVVILSSGDIAVDKLSKAFPQLGFHHLNPGLRKSHKNKPRAGNVTPSPNDLEESIATLIENSRREDPIDELLDVNISLLPRRGCRVEVEGGASLTSIPRIRVGDVHVLFATIRVDTDALCGSFPLLVPKVRFKSSLYPQDVCLESSGPGLAIQELATDASCADSMRYEKDVSVEFLKRRFVWEINRSTYEEAPMLLKKWVGDWQWRKAWSVVGGLIKQAAAELEMEGRY</sequence>
<dbReference type="PROSITE" id="PS50234">
    <property type="entry name" value="VWFA"/>
    <property type="match status" value="1"/>
</dbReference>
<evidence type="ECO:0000313" key="3">
    <source>
        <dbReference type="EMBL" id="ORY12820.1"/>
    </source>
</evidence>
<feature type="compositionally biased region" description="Polar residues" evidence="1">
    <location>
        <begin position="172"/>
        <end position="198"/>
    </location>
</feature>
<feature type="compositionally biased region" description="Low complexity" evidence="1">
    <location>
        <begin position="135"/>
        <end position="166"/>
    </location>
</feature>
<keyword evidence="4" id="KW-1185">Reference proteome</keyword>
<evidence type="ECO:0000313" key="4">
    <source>
        <dbReference type="Proteomes" id="UP000193144"/>
    </source>
</evidence>
<dbReference type="EMBL" id="MCFA01000047">
    <property type="protein sequence ID" value="ORY12820.1"/>
    <property type="molecule type" value="Genomic_DNA"/>
</dbReference>
<feature type="region of interest" description="Disordered" evidence="1">
    <location>
        <begin position="634"/>
        <end position="654"/>
    </location>
</feature>
<evidence type="ECO:0000256" key="1">
    <source>
        <dbReference type="SAM" id="MobiDB-lite"/>
    </source>
</evidence>
<feature type="domain" description="VWFA" evidence="2">
    <location>
        <begin position="487"/>
        <end position="612"/>
    </location>
</feature>
<proteinExistence type="predicted"/>
<feature type="compositionally biased region" description="Basic and acidic residues" evidence="1">
    <location>
        <begin position="331"/>
        <end position="340"/>
    </location>
</feature>
<feature type="region of interest" description="Disordered" evidence="1">
    <location>
        <begin position="319"/>
        <end position="354"/>
    </location>
</feature>
<feature type="region of interest" description="Disordered" evidence="1">
    <location>
        <begin position="230"/>
        <end position="268"/>
    </location>
</feature>
<reference evidence="3 4" key="1">
    <citation type="submission" date="2016-07" db="EMBL/GenBank/DDBJ databases">
        <title>Pervasive Adenine N6-methylation of Active Genes in Fungi.</title>
        <authorList>
            <consortium name="DOE Joint Genome Institute"/>
            <person name="Mondo S.J."/>
            <person name="Dannebaum R.O."/>
            <person name="Kuo R.C."/>
            <person name="Labutti K."/>
            <person name="Haridas S."/>
            <person name="Kuo A."/>
            <person name="Salamov A."/>
            <person name="Ahrendt S.R."/>
            <person name="Lipzen A."/>
            <person name="Sullivan W."/>
            <person name="Andreopoulos W.B."/>
            <person name="Clum A."/>
            <person name="Lindquist E."/>
            <person name="Daum C."/>
            <person name="Ramamoorthy G.K."/>
            <person name="Gryganskyi A."/>
            <person name="Culley D."/>
            <person name="Magnuson J.K."/>
            <person name="James T.Y."/>
            <person name="O'Malley M.A."/>
            <person name="Stajich J.E."/>
            <person name="Spatafora J.W."/>
            <person name="Visel A."/>
            <person name="Grigoriev I.V."/>
        </authorList>
    </citation>
    <scope>NUCLEOTIDE SEQUENCE [LARGE SCALE GENOMIC DNA]</scope>
    <source>
        <strain evidence="3 4">CBS 115471</strain>
    </source>
</reference>
<protein>
    <recommendedName>
        <fullName evidence="2">VWFA domain-containing protein</fullName>
    </recommendedName>
</protein>
<dbReference type="SUPFAM" id="SSF53300">
    <property type="entry name" value="vWA-like"/>
    <property type="match status" value="1"/>
</dbReference>
<feature type="compositionally biased region" description="Polar residues" evidence="1">
    <location>
        <begin position="245"/>
        <end position="268"/>
    </location>
</feature>
<evidence type="ECO:0000259" key="2">
    <source>
        <dbReference type="PROSITE" id="PS50234"/>
    </source>
</evidence>
<dbReference type="InterPro" id="IPR036465">
    <property type="entry name" value="vWFA_dom_sf"/>
</dbReference>